<sequence>MEYSGSMDKVTTKDVLKVIAVSGVVIGSFVIPALPIAAASAFKIWKNFNRRDVGRILKRLEKQQMISVKENNGKIYIEIAEKGKRRLLEYDFENIELKSKKRDGKWRLIIFDIPEYKKSAREVFRRKLKQLDIIQLQKSVFASAFSCKNEIDFLCNFLEISDYVTLVSLNKIERGEQLIFKKYHDWDNE</sequence>
<reference evidence="3 4" key="1">
    <citation type="journal article" date="2015" name="Nature">
        <title>rRNA introns, odd ribosomes, and small enigmatic genomes across a large radiation of phyla.</title>
        <authorList>
            <person name="Brown C.T."/>
            <person name="Hug L.A."/>
            <person name="Thomas B.C."/>
            <person name="Sharon I."/>
            <person name="Castelle C.J."/>
            <person name="Singh A."/>
            <person name="Wilkins M.J."/>
            <person name="Williams K.H."/>
            <person name="Banfield J.F."/>
        </authorList>
    </citation>
    <scope>NUCLEOTIDE SEQUENCE [LARGE SCALE GENOMIC DNA]</scope>
</reference>
<evidence type="ECO:0000256" key="1">
    <source>
        <dbReference type="SAM" id="Phobius"/>
    </source>
</evidence>
<gene>
    <name evidence="3" type="ORF">US19_C0036G0007</name>
</gene>
<dbReference type="EMBL" id="LBSA01000036">
    <property type="protein sequence ID" value="KKQ07848.1"/>
    <property type="molecule type" value="Genomic_DNA"/>
</dbReference>
<name>A0A0G0ELB6_9BACT</name>
<dbReference type="Gene3D" id="3.30.70.2650">
    <property type="match status" value="1"/>
</dbReference>
<accession>A0A0G0ELB6</accession>
<proteinExistence type="predicted"/>
<dbReference type="AlphaFoldDB" id="A0A0G0ELB6"/>
<keyword evidence="1" id="KW-1133">Transmembrane helix</keyword>
<organism evidence="3 4">
    <name type="scientific">Candidatus Daviesbacteria bacterium GW2011_GWB1_36_5</name>
    <dbReference type="NCBI Taxonomy" id="1618426"/>
    <lineage>
        <taxon>Bacteria</taxon>
        <taxon>Candidatus Daviesiibacteriota</taxon>
    </lineage>
</organism>
<protein>
    <submittedName>
        <fullName evidence="3">Repressor in the phenylacetic acid catabolism</fullName>
    </submittedName>
</protein>
<keyword evidence="1" id="KW-0472">Membrane</keyword>
<comment type="caution">
    <text evidence="3">The sequence shown here is derived from an EMBL/GenBank/DDBJ whole genome shotgun (WGS) entry which is preliminary data.</text>
</comment>
<dbReference type="Pfam" id="PF20803">
    <property type="entry name" value="PaaX_M"/>
    <property type="match status" value="1"/>
</dbReference>
<evidence type="ECO:0000313" key="3">
    <source>
        <dbReference type="EMBL" id="KKQ07848.1"/>
    </source>
</evidence>
<feature type="transmembrane region" description="Helical" evidence="1">
    <location>
        <begin position="20"/>
        <end position="42"/>
    </location>
</feature>
<keyword evidence="1" id="KW-0812">Transmembrane</keyword>
<feature type="domain" description="Transcriptional repressor PaaX-like central Cas2-like" evidence="2">
    <location>
        <begin position="100"/>
        <end position="173"/>
    </location>
</feature>
<evidence type="ECO:0000313" key="4">
    <source>
        <dbReference type="Proteomes" id="UP000034492"/>
    </source>
</evidence>
<dbReference type="InterPro" id="IPR048846">
    <property type="entry name" value="PaaX-like_central"/>
</dbReference>
<evidence type="ECO:0000259" key="2">
    <source>
        <dbReference type="Pfam" id="PF20803"/>
    </source>
</evidence>
<dbReference type="Proteomes" id="UP000034492">
    <property type="component" value="Unassembled WGS sequence"/>
</dbReference>